<sequence>MTLTNDKFEKKLFPKPFWVSQSKKACAAGVKSITLKERGCKFHSDIRMFWMSTVFCVKGRFHINSVKAIHAVVFLRSSQLHRTSPLQTHVNHSDDVPFHFSSIMQLESKDDSLITSLTLPPASDYPARPPSKLITTSELMTARTGGFFMFLDTGDKFHTILISTTD</sequence>
<dbReference type="AlphaFoldDB" id="A0A4Y2CH50"/>
<keyword evidence="2" id="KW-1185">Reference proteome</keyword>
<accession>A0A4Y2CH50</accession>
<gene>
    <name evidence="1" type="ORF">AVEN_95402_1</name>
</gene>
<comment type="caution">
    <text evidence="1">The sequence shown here is derived from an EMBL/GenBank/DDBJ whole genome shotgun (WGS) entry which is preliminary data.</text>
</comment>
<organism evidence="1 2">
    <name type="scientific">Araneus ventricosus</name>
    <name type="common">Orbweaver spider</name>
    <name type="synonym">Epeira ventricosa</name>
    <dbReference type="NCBI Taxonomy" id="182803"/>
    <lineage>
        <taxon>Eukaryota</taxon>
        <taxon>Metazoa</taxon>
        <taxon>Ecdysozoa</taxon>
        <taxon>Arthropoda</taxon>
        <taxon>Chelicerata</taxon>
        <taxon>Arachnida</taxon>
        <taxon>Araneae</taxon>
        <taxon>Araneomorphae</taxon>
        <taxon>Entelegynae</taxon>
        <taxon>Araneoidea</taxon>
        <taxon>Araneidae</taxon>
        <taxon>Araneus</taxon>
    </lineage>
</organism>
<proteinExistence type="predicted"/>
<reference evidence="1 2" key="1">
    <citation type="journal article" date="2019" name="Sci. Rep.">
        <title>Orb-weaving spider Araneus ventricosus genome elucidates the spidroin gene catalogue.</title>
        <authorList>
            <person name="Kono N."/>
            <person name="Nakamura H."/>
            <person name="Ohtoshi R."/>
            <person name="Moran D.A.P."/>
            <person name="Shinohara A."/>
            <person name="Yoshida Y."/>
            <person name="Fujiwara M."/>
            <person name="Mori M."/>
            <person name="Tomita M."/>
            <person name="Arakawa K."/>
        </authorList>
    </citation>
    <scope>NUCLEOTIDE SEQUENCE [LARGE SCALE GENOMIC DNA]</scope>
</reference>
<evidence type="ECO:0000313" key="2">
    <source>
        <dbReference type="Proteomes" id="UP000499080"/>
    </source>
</evidence>
<protein>
    <submittedName>
        <fullName evidence="1">Uncharacterized protein</fullName>
    </submittedName>
</protein>
<dbReference type="Proteomes" id="UP000499080">
    <property type="component" value="Unassembled WGS sequence"/>
</dbReference>
<evidence type="ECO:0000313" key="1">
    <source>
        <dbReference type="EMBL" id="GBM03509.1"/>
    </source>
</evidence>
<dbReference type="EMBL" id="BGPR01000192">
    <property type="protein sequence ID" value="GBM03509.1"/>
    <property type="molecule type" value="Genomic_DNA"/>
</dbReference>
<name>A0A4Y2CH50_ARAVE</name>